<accession>A0A7W9QFN5</accession>
<feature type="region of interest" description="Disordered" evidence="1">
    <location>
        <begin position="61"/>
        <end position="84"/>
    </location>
</feature>
<comment type="caution">
    <text evidence="2">The sequence shown here is derived from an EMBL/GenBank/DDBJ whole genome shotgun (WGS) entry which is preliminary data.</text>
</comment>
<dbReference type="Proteomes" id="UP000588098">
    <property type="component" value="Unassembled WGS sequence"/>
</dbReference>
<name>A0A7W9QFN5_9ACTN</name>
<reference evidence="2 3" key="1">
    <citation type="submission" date="2020-08" db="EMBL/GenBank/DDBJ databases">
        <title>Genomic Encyclopedia of Type Strains, Phase III (KMG-III): the genomes of soil and plant-associated and newly described type strains.</title>
        <authorList>
            <person name="Whitman W."/>
        </authorList>
    </citation>
    <scope>NUCLEOTIDE SEQUENCE [LARGE SCALE GENOMIC DNA]</scope>
    <source>
        <strain evidence="2 3">CECT 8305</strain>
    </source>
</reference>
<dbReference type="EMBL" id="JACHJL010000022">
    <property type="protein sequence ID" value="MBB5939261.1"/>
    <property type="molecule type" value="Genomic_DNA"/>
</dbReference>
<protein>
    <submittedName>
        <fullName evidence="2">Uncharacterized protein</fullName>
    </submittedName>
</protein>
<evidence type="ECO:0000256" key="1">
    <source>
        <dbReference type="SAM" id="MobiDB-lite"/>
    </source>
</evidence>
<sequence length="299" mass="32942">MSERDVDARVEELTRGLRQMAAGLLEASAKHPDAVRARELSVAARLLTNDVLTCLDGEAVTGSQARRSEPDVQDADPSMRSTVAGSGSALEELVELYLNDYDRSLHGDPVMIAPDLRHGGWEHLHRVKFGRGKPFEGAPLWNDTVSSRGKTVVRGMTSKREVLRRLHHSYVTRRDLDGPEGELAVRILQGCEAIRRCRVINDGDFVKTSALEVKLMDLKWRALVIAAGRSEHAGAQLLTRLRQLEVLAAAVLKLDAAFRQHNNDPSMGTRIAGAAYGLKALLHHWPLEESVADSCHFAP</sequence>
<evidence type="ECO:0000313" key="2">
    <source>
        <dbReference type="EMBL" id="MBB5939261.1"/>
    </source>
</evidence>
<dbReference type="RefSeq" id="WP_184578032.1">
    <property type="nucleotide sequence ID" value="NZ_JACHJL010000022.1"/>
</dbReference>
<evidence type="ECO:0000313" key="3">
    <source>
        <dbReference type="Proteomes" id="UP000588098"/>
    </source>
</evidence>
<dbReference type="AlphaFoldDB" id="A0A7W9QFN5"/>
<gene>
    <name evidence="2" type="ORF">FHS42_006354</name>
</gene>
<keyword evidence="3" id="KW-1185">Reference proteome</keyword>
<organism evidence="2 3">
    <name type="scientific">Streptomyces zagrosensis</name>
    <dbReference type="NCBI Taxonomy" id="1042984"/>
    <lineage>
        <taxon>Bacteria</taxon>
        <taxon>Bacillati</taxon>
        <taxon>Actinomycetota</taxon>
        <taxon>Actinomycetes</taxon>
        <taxon>Kitasatosporales</taxon>
        <taxon>Streptomycetaceae</taxon>
        <taxon>Streptomyces</taxon>
    </lineage>
</organism>
<proteinExistence type="predicted"/>